<gene>
    <name evidence="2" type="ORF">HW566_06625</name>
</gene>
<feature type="transmembrane region" description="Helical" evidence="1">
    <location>
        <begin position="92"/>
        <end position="118"/>
    </location>
</feature>
<name>A0A7D5ISN7_9MICO</name>
<keyword evidence="1" id="KW-0472">Membrane</keyword>
<feature type="transmembrane region" description="Helical" evidence="1">
    <location>
        <begin position="37"/>
        <end position="55"/>
    </location>
</feature>
<sequence length="130" mass="13462">MRALTGIITALAFYLLLSLTLWFTYPDSVTRTSVQSLMGFIAAAGVAGLAITLSVKIGRPFALGLGATLLILGVLANLLPPPGTYGDLVFDWHYVILVGGRSFVAVATGAAVIAVALARNTVPGHATHRG</sequence>
<keyword evidence="1" id="KW-0812">Transmembrane</keyword>
<evidence type="ECO:0000313" key="2">
    <source>
        <dbReference type="EMBL" id="QLD11474.1"/>
    </source>
</evidence>
<proteinExistence type="predicted"/>
<feature type="transmembrane region" description="Helical" evidence="1">
    <location>
        <begin position="62"/>
        <end position="80"/>
    </location>
</feature>
<evidence type="ECO:0000256" key="1">
    <source>
        <dbReference type="SAM" id="Phobius"/>
    </source>
</evidence>
<evidence type="ECO:0000313" key="3">
    <source>
        <dbReference type="Proteomes" id="UP000509638"/>
    </source>
</evidence>
<reference evidence="2 3" key="1">
    <citation type="submission" date="2020-06" db="EMBL/GenBank/DDBJ databases">
        <authorList>
            <person name="Jo H."/>
        </authorList>
    </citation>
    <scope>NUCLEOTIDE SEQUENCE [LARGE SCALE GENOMIC DNA]</scope>
    <source>
        <strain evidence="2 3">I46</strain>
    </source>
</reference>
<dbReference type="EMBL" id="CP058316">
    <property type="protein sequence ID" value="QLD11474.1"/>
    <property type="molecule type" value="Genomic_DNA"/>
</dbReference>
<accession>A0A7D5ISN7</accession>
<feature type="transmembrane region" description="Helical" evidence="1">
    <location>
        <begin position="7"/>
        <end position="25"/>
    </location>
</feature>
<organism evidence="2 3">
    <name type="scientific">Microbacterium oleivorans</name>
    <dbReference type="NCBI Taxonomy" id="273677"/>
    <lineage>
        <taxon>Bacteria</taxon>
        <taxon>Bacillati</taxon>
        <taxon>Actinomycetota</taxon>
        <taxon>Actinomycetes</taxon>
        <taxon>Micrococcales</taxon>
        <taxon>Microbacteriaceae</taxon>
        <taxon>Microbacterium</taxon>
    </lineage>
</organism>
<keyword evidence="1" id="KW-1133">Transmembrane helix</keyword>
<protein>
    <submittedName>
        <fullName evidence="2">Uncharacterized protein</fullName>
    </submittedName>
</protein>
<dbReference type="AlphaFoldDB" id="A0A7D5ISN7"/>
<dbReference type="Proteomes" id="UP000509638">
    <property type="component" value="Chromosome"/>
</dbReference>
<dbReference type="RefSeq" id="WP_178011436.1">
    <property type="nucleotide sequence ID" value="NZ_CP058316.1"/>
</dbReference>